<proteinExistence type="predicted"/>
<dbReference type="Proteomes" id="UP001551658">
    <property type="component" value="Unassembled WGS sequence"/>
</dbReference>
<protein>
    <submittedName>
        <fullName evidence="2">CHAP domain-containing protein</fullName>
    </submittedName>
</protein>
<gene>
    <name evidence="2" type="ORF">AB0H72_26315</name>
</gene>
<evidence type="ECO:0000313" key="3">
    <source>
        <dbReference type="Proteomes" id="UP001551658"/>
    </source>
</evidence>
<comment type="caution">
    <text evidence="2">The sequence shown here is derived from an EMBL/GenBank/DDBJ whole genome shotgun (WGS) entry which is preliminary data.</text>
</comment>
<organism evidence="2 3">
    <name type="scientific">Nocardia fusca</name>
    <dbReference type="NCBI Taxonomy" id="941183"/>
    <lineage>
        <taxon>Bacteria</taxon>
        <taxon>Bacillati</taxon>
        <taxon>Actinomycetota</taxon>
        <taxon>Actinomycetes</taxon>
        <taxon>Mycobacteriales</taxon>
        <taxon>Nocardiaceae</taxon>
        <taxon>Nocardia</taxon>
    </lineage>
</organism>
<accession>A0ABV3FEU1</accession>
<dbReference type="Pfam" id="PF05257">
    <property type="entry name" value="CHAP"/>
    <property type="match status" value="1"/>
</dbReference>
<keyword evidence="3" id="KW-1185">Reference proteome</keyword>
<dbReference type="InterPro" id="IPR038765">
    <property type="entry name" value="Papain-like_cys_pep_sf"/>
</dbReference>
<reference evidence="2 3" key="1">
    <citation type="submission" date="2024-06" db="EMBL/GenBank/DDBJ databases">
        <title>The Natural Products Discovery Center: Release of the First 8490 Sequenced Strains for Exploring Actinobacteria Biosynthetic Diversity.</title>
        <authorList>
            <person name="Kalkreuter E."/>
            <person name="Kautsar S.A."/>
            <person name="Yang D."/>
            <person name="Bader C.D."/>
            <person name="Teijaro C.N."/>
            <person name="Fluegel L."/>
            <person name="Davis C.M."/>
            <person name="Simpson J.R."/>
            <person name="Lauterbach L."/>
            <person name="Steele A.D."/>
            <person name="Gui C."/>
            <person name="Meng S."/>
            <person name="Li G."/>
            <person name="Viehrig K."/>
            <person name="Ye F."/>
            <person name="Su P."/>
            <person name="Kiefer A.F."/>
            <person name="Nichols A."/>
            <person name="Cepeda A.J."/>
            <person name="Yan W."/>
            <person name="Fan B."/>
            <person name="Jiang Y."/>
            <person name="Adhikari A."/>
            <person name="Zheng C.-J."/>
            <person name="Schuster L."/>
            <person name="Cowan T.M."/>
            <person name="Smanski M.J."/>
            <person name="Chevrette M.G."/>
            <person name="De Carvalho L.P.S."/>
            <person name="Shen B."/>
        </authorList>
    </citation>
    <scope>NUCLEOTIDE SEQUENCE [LARGE SCALE GENOMIC DNA]</scope>
    <source>
        <strain evidence="2 3">NPDC050671</strain>
    </source>
</reference>
<dbReference type="SUPFAM" id="SSF54001">
    <property type="entry name" value="Cysteine proteinases"/>
    <property type="match status" value="1"/>
</dbReference>
<dbReference type="Gene3D" id="3.90.1720.10">
    <property type="entry name" value="endopeptidase domain like (from Nostoc punctiforme)"/>
    <property type="match status" value="1"/>
</dbReference>
<sequence>MSPTTTVEKLEIDPLPRPWGAERLHPLIGAVEEHINRSILLLASGDPREALDFAEWLDDKGLPGEEDLADPTDKSAMIDRYKARERDVTGLTTDLDRKNRDIKDSALDALDDSKTARGEITNIAERLRTKLEDAPDPTKGEDGVYRLPVGVEFDLLVSLLNAADQVQAEVEGAANAMDAKARQIDGSVPTVPRGYDYNNGGMPAATNAYRPPAASKASYRITDPNDPVSRALSVASGELGTRETDAAFAGKPYNNGSAWCAAFTSWVWKEAGYDVTWTDFDYVPAVWNDAAALGLQKSTAEAQPGDLIVFDWEGDGTPDHIGIVESVSGGKIHTIEGNSSDQVAKRNYGINSGEVVGVIKPPPTGSDRV</sequence>
<name>A0ABV3FEU1_9NOCA</name>
<dbReference type="RefSeq" id="WP_357983812.1">
    <property type="nucleotide sequence ID" value="NZ_JBFAIH010000018.1"/>
</dbReference>
<feature type="domain" description="Peptidase C51" evidence="1">
    <location>
        <begin position="253"/>
        <end position="338"/>
    </location>
</feature>
<dbReference type="InterPro" id="IPR007921">
    <property type="entry name" value="CHAP_dom"/>
</dbReference>
<dbReference type="EMBL" id="JBFAIH010000018">
    <property type="protein sequence ID" value="MEV0366221.1"/>
    <property type="molecule type" value="Genomic_DNA"/>
</dbReference>
<evidence type="ECO:0000313" key="2">
    <source>
        <dbReference type="EMBL" id="MEV0366221.1"/>
    </source>
</evidence>
<evidence type="ECO:0000259" key="1">
    <source>
        <dbReference type="Pfam" id="PF05257"/>
    </source>
</evidence>